<dbReference type="KEGG" id="cwa:CwatDRAFT_1549"/>
<dbReference type="InterPro" id="IPR036907">
    <property type="entry name" value="5'-Nucleotdase_C_sf"/>
</dbReference>
<accession>Q4BYA6</accession>
<name>Q4BYA6_CROWT</name>
<dbReference type="PANTHER" id="PTHR11575:SF24">
    <property type="entry name" value="5'-NUCLEOTIDASE"/>
    <property type="match status" value="1"/>
</dbReference>
<dbReference type="SUPFAM" id="SSF56300">
    <property type="entry name" value="Metallo-dependent phosphatases"/>
    <property type="match status" value="1"/>
</dbReference>
<proteinExistence type="predicted"/>
<dbReference type="InterPro" id="IPR008334">
    <property type="entry name" value="5'-Nucleotdase_C"/>
</dbReference>
<dbReference type="GO" id="GO:0030288">
    <property type="term" value="C:outer membrane-bounded periplasmic space"/>
    <property type="evidence" value="ECO:0007669"/>
    <property type="project" value="TreeGrafter"/>
</dbReference>
<dbReference type="InterPro" id="IPR006179">
    <property type="entry name" value="5_nucleotidase/apyrase"/>
</dbReference>
<dbReference type="Pfam" id="PF02872">
    <property type="entry name" value="5_nucleotid_C"/>
    <property type="match status" value="1"/>
</dbReference>
<dbReference type="PANTHER" id="PTHR11575">
    <property type="entry name" value="5'-NUCLEOTIDASE-RELATED"/>
    <property type="match status" value="1"/>
</dbReference>
<dbReference type="EMBL" id="AADV02000108">
    <property type="protein sequence ID" value="EAM48883.1"/>
    <property type="molecule type" value="Genomic_DNA"/>
</dbReference>
<dbReference type="RefSeq" id="WP_007307353.1">
    <property type="nucleotide sequence ID" value="NZ_AADV02000108.1"/>
</dbReference>
<dbReference type="GO" id="GO:0008768">
    <property type="term" value="F:UDP-sugar diphosphatase activity"/>
    <property type="evidence" value="ECO:0007669"/>
    <property type="project" value="TreeGrafter"/>
</dbReference>
<reference evidence="2" key="3">
    <citation type="submission" date="2016-12" db="EMBL/GenBank/DDBJ databases">
        <title>Annotation of the draft genome assembly of Crocosphaera watsonii WH 8501.</title>
        <authorList>
            <consortium name="US DOE Joint Genome Institute (JGI-ORNL)"/>
            <person name="Larimer F."/>
            <person name="Land M."/>
        </authorList>
    </citation>
    <scope>NUCLEOTIDE SEQUENCE</scope>
    <source>
        <strain evidence="2">WH 8501</strain>
    </source>
</reference>
<protein>
    <submittedName>
        <fullName evidence="2">5'-Nucleotidase, C-terminal</fullName>
    </submittedName>
</protein>
<dbReference type="SUPFAM" id="SSF55816">
    <property type="entry name" value="5'-nucleotidase (syn. UDP-sugar hydrolase), C-terminal domain"/>
    <property type="match status" value="1"/>
</dbReference>
<reference evidence="2" key="1">
    <citation type="submission" date="2004-02" db="EMBL/GenBank/DDBJ databases">
        <authorList>
            <consortium name="DOE Joint Genome Institute"/>
        </authorList>
    </citation>
    <scope>NUCLEOTIDE SEQUENCE [LARGE SCALE GENOMIC DNA]</scope>
    <source>
        <strain evidence="2">WH 8501</strain>
    </source>
</reference>
<dbReference type="Gene3D" id="3.90.780.10">
    <property type="entry name" value="5'-Nucleotidase, C-terminal domain"/>
    <property type="match status" value="1"/>
</dbReference>
<dbReference type="GO" id="GO:0009166">
    <property type="term" value="P:nucleotide catabolic process"/>
    <property type="evidence" value="ECO:0007669"/>
    <property type="project" value="InterPro"/>
</dbReference>
<feature type="domain" description="5'-Nucleotidase C-terminal" evidence="1">
    <location>
        <begin position="297"/>
        <end position="437"/>
    </location>
</feature>
<evidence type="ECO:0000313" key="2">
    <source>
        <dbReference type="EMBL" id="EAM48883.1"/>
    </source>
</evidence>
<dbReference type="InterPro" id="IPR029052">
    <property type="entry name" value="Metallo-depent_PP-like"/>
</dbReference>
<evidence type="ECO:0000259" key="1">
    <source>
        <dbReference type="Pfam" id="PF02872"/>
    </source>
</evidence>
<dbReference type="GO" id="GO:0008253">
    <property type="term" value="F:5'-nucleotidase activity"/>
    <property type="evidence" value="ECO:0007669"/>
    <property type="project" value="TreeGrafter"/>
</dbReference>
<evidence type="ECO:0000313" key="3">
    <source>
        <dbReference type="Proteomes" id="UP000003922"/>
    </source>
</evidence>
<reference evidence="2" key="2">
    <citation type="submission" date="2005-06" db="EMBL/GenBank/DDBJ databases">
        <title>Sequencing of the draft genome and assembly of Crocosphaera watsonii WH 8501.</title>
        <authorList>
            <consortium name="US DOE Joint Genome Institute (JGI-PGF)"/>
            <person name="Copeland A."/>
            <person name="Lucas S."/>
            <person name="Lapidus A."/>
            <person name="Barry K."/>
            <person name="Detter C."/>
            <person name="Glavina T."/>
            <person name="Hammon N."/>
            <person name="Israni S."/>
            <person name="Pitluck S."/>
            <person name="Richardson P."/>
        </authorList>
    </citation>
    <scope>NUCLEOTIDE SEQUENCE [LARGE SCALE GENOMIC DNA]</scope>
    <source>
        <strain evidence="2">WH 8501</strain>
    </source>
</reference>
<dbReference type="AlphaFoldDB" id="Q4BYA6"/>
<keyword evidence="3" id="KW-1185">Reference proteome</keyword>
<dbReference type="Gene3D" id="3.60.21.10">
    <property type="match status" value="1"/>
</dbReference>
<gene>
    <name evidence="2" type="ORF">CwatDRAFT_1549</name>
</gene>
<sequence length="440" mass="45799">MGNHEFDLGTGVLGGLISGEAEGEILGADFAGTNFPYLSTNLDFSTYENLAGLEVAGGQAPQPNSVTSSTVIDVNGENIGVIGAITPTLGSISAPGNVGISPSPFDTNPTAEQLDALAREIQLEVDALLAANPDMNKVVLLAHMQQLFIEEGLAERLQNVDIIVAGGSNTRLFDENDRPREGDSIQGEYPQFITNAGGTTTALVNTDGSYKYVGRLVLDFDGDGNIIPESYDPEISGAYATDDQGVADLNAAGFIDPEIQEIADAIEAQIIATESNVFGVSEVFLNGNRSGEIDEPLDLDGVRTQETNLGNLTADANLAEAQEADPTVVASVKNGGGIRASIGSVVVPAGGTEAVRIPNEEIVVDGQVIKPEGGISQNDIQTTLAFNNGLTLLTLTKEELVAVLEHGVSALPGVSGQFGQISGVKLSFDPDLPEGDRSDF</sequence>
<comment type="caution">
    <text evidence="2">The sequence shown here is derived from an EMBL/GenBank/DDBJ whole genome shotgun (WGS) entry which is preliminary data.</text>
</comment>
<dbReference type="Proteomes" id="UP000003922">
    <property type="component" value="Unassembled WGS sequence"/>
</dbReference>
<organism evidence="2 3">
    <name type="scientific">Crocosphaera watsonii WH 8501</name>
    <dbReference type="NCBI Taxonomy" id="165597"/>
    <lineage>
        <taxon>Bacteria</taxon>
        <taxon>Bacillati</taxon>
        <taxon>Cyanobacteriota</taxon>
        <taxon>Cyanophyceae</taxon>
        <taxon>Oscillatoriophycideae</taxon>
        <taxon>Chroococcales</taxon>
        <taxon>Aphanothecaceae</taxon>
        <taxon>Crocosphaera</taxon>
    </lineage>
</organism>